<dbReference type="EMBL" id="QTSU01000001">
    <property type="protein sequence ID" value="RDZ29198.1"/>
    <property type="molecule type" value="Genomic_DNA"/>
</dbReference>
<organism evidence="1 2">
    <name type="scientific">Lysobacter silvisoli</name>
    <dbReference type="NCBI Taxonomy" id="2293254"/>
    <lineage>
        <taxon>Bacteria</taxon>
        <taxon>Pseudomonadati</taxon>
        <taxon>Pseudomonadota</taxon>
        <taxon>Gammaproteobacteria</taxon>
        <taxon>Lysobacterales</taxon>
        <taxon>Lysobacteraceae</taxon>
        <taxon>Lysobacter</taxon>
    </lineage>
</organism>
<sequence length="130" mass="14657">MSHSARLCADYREYLALFGPHLSLPEFAQAYRATRRPAGGRDRRARYRTLRAWIAAAAETELAQQRERLRQCRIKLAARPALKGAASEERIATQRIVRAHYRLMELRRSEPVARAAGARASSARASAARV</sequence>
<dbReference type="AlphaFoldDB" id="A0A371K5P2"/>
<keyword evidence="2" id="KW-1185">Reference proteome</keyword>
<comment type="caution">
    <text evidence="1">The sequence shown here is derived from an EMBL/GenBank/DDBJ whole genome shotgun (WGS) entry which is preliminary data.</text>
</comment>
<dbReference type="Proteomes" id="UP000264492">
    <property type="component" value="Unassembled WGS sequence"/>
</dbReference>
<protein>
    <submittedName>
        <fullName evidence="1">Uncharacterized protein</fullName>
    </submittedName>
</protein>
<name>A0A371K5P2_9GAMM</name>
<accession>A0A371K5P2</accession>
<gene>
    <name evidence="1" type="ORF">DX914_08930</name>
</gene>
<evidence type="ECO:0000313" key="1">
    <source>
        <dbReference type="EMBL" id="RDZ29198.1"/>
    </source>
</evidence>
<reference evidence="1 2" key="1">
    <citation type="submission" date="2018-08" db="EMBL/GenBank/DDBJ databases">
        <title>Lysobacter sp. zong2l5, whole genome shotgun sequence.</title>
        <authorList>
            <person name="Zhang X."/>
            <person name="Feng G."/>
            <person name="Zhu H."/>
        </authorList>
    </citation>
    <scope>NUCLEOTIDE SEQUENCE [LARGE SCALE GENOMIC DNA]</scope>
    <source>
        <strain evidence="2">zong2l5</strain>
    </source>
</reference>
<evidence type="ECO:0000313" key="2">
    <source>
        <dbReference type="Proteomes" id="UP000264492"/>
    </source>
</evidence>
<proteinExistence type="predicted"/>
<dbReference type="RefSeq" id="WP_115858636.1">
    <property type="nucleotide sequence ID" value="NZ_QTSU01000001.1"/>
</dbReference>